<dbReference type="AlphaFoldDB" id="A0A2P2IJZ9"/>
<accession>A0A2P2IJZ9</accession>
<name>A0A2P2IJZ9_RHIMU</name>
<evidence type="ECO:0000313" key="1">
    <source>
        <dbReference type="EMBL" id="MBW81546.1"/>
    </source>
</evidence>
<organism evidence="1">
    <name type="scientific">Rhizophora mucronata</name>
    <name type="common">Asiatic mangrove</name>
    <dbReference type="NCBI Taxonomy" id="61149"/>
    <lineage>
        <taxon>Eukaryota</taxon>
        <taxon>Viridiplantae</taxon>
        <taxon>Streptophyta</taxon>
        <taxon>Embryophyta</taxon>
        <taxon>Tracheophyta</taxon>
        <taxon>Spermatophyta</taxon>
        <taxon>Magnoliopsida</taxon>
        <taxon>eudicotyledons</taxon>
        <taxon>Gunneridae</taxon>
        <taxon>Pentapetalae</taxon>
        <taxon>rosids</taxon>
        <taxon>fabids</taxon>
        <taxon>Malpighiales</taxon>
        <taxon>Rhizophoraceae</taxon>
        <taxon>Rhizophora</taxon>
    </lineage>
</organism>
<sequence length="26" mass="3146">MQSFTAFLLVQPDFLWTLPYKTKKEL</sequence>
<protein>
    <submittedName>
        <fullName evidence="1">Uncharacterized protein</fullName>
    </submittedName>
</protein>
<reference evidence="1" key="1">
    <citation type="submission" date="2018-02" db="EMBL/GenBank/DDBJ databases">
        <title>Rhizophora mucronata_Transcriptome.</title>
        <authorList>
            <person name="Meera S.P."/>
            <person name="Sreeshan A."/>
            <person name="Augustine A."/>
        </authorList>
    </citation>
    <scope>NUCLEOTIDE SEQUENCE</scope>
    <source>
        <tissue evidence="1">Leaf</tissue>
    </source>
</reference>
<dbReference type="EMBL" id="GGEC01001063">
    <property type="protein sequence ID" value="MBW81546.1"/>
    <property type="molecule type" value="Transcribed_RNA"/>
</dbReference>
<proteinExistence type="predicted"/>